<keyword evidence="5 8" id="KW-1133">Transmembrane helix</keyword>
<evidence type="ECO:0000313" key="11">
    <source>
        <dbReference type="Proteomes" id="UP001524460"/>
    </source>
</evidence>
<feature type="transmembrane region" description="Helical" evidence="8">
    <location>
        <begin position="145"/>
        <end position="169"/>
    </location>
</feature>
<proteinExistence type="predicted"/>
<dbReference type="EMBL" id="JANEYT010000136">
    <property type="protein sequence ID" value="MCQ1061297.1"/>
    <property type="molecule type" value="Genomic_DNA"/>
</dbReference>
<dbReference type="InterPro" id="IPR010656">
    <property type="entry name" value="DctM"/>
</dbReference>
<organism evidence="10 11">
    <name type="scientific">Photobacterium pectinilyticum</name>
    <dbReference type="NCBI Taxonomy" id="2906793"/>
    <lineage>
        <taxon>Bacteria</taxon>
        <taxon>Pseudomonadati</taxon>
        <taxon>Pseudomonadota</taxon>
        <taxon>Gammaproteobacteria</taxon>
        <taxon>Vibrionales</taxon>
        <taxon>Vibrionaceae</taxon>
        <taxon>Photobacterium</taxon>
    </lineage>
</organism>
<dbReference type="RefSeq" id="WP_255045411.1">
    <property type="nucleotide sequence ID" value="NZ_JANEYT010000136.1"/>
</dbReference>
<keyword evidence="3 7" id="KW-0997">Cell inner membrane</keyword>
<feature type="domain" description="TRAP C4-dicarboxylate transport system permease DctM subunit" evidence="9">
    <location>
        <begin position="27"/>
        <end position="165"/>
    </location>
</feature>
<keyword evidence="6 8" id="KW-0472">Membrane</keyword>
<dbReference type="Pfam" id="PF06808">
    <property type="entry name" value="DctM"/>
    <property type="match status" value="1"/>
</dbReference>
<keyword evidence="11" id="KW-1185">Reference proteome</keyword>
<dbReference type="Proteomes" id="UP001524460">
    <property type="component" value="Unassembled WGS sequence"/>
</dbReference>
<evidence type="ECO:0000256" key="3">
    <source>
        <dbReference type="ARBA" id="ARBA00022519"/>
    </source>
</evidence>
<evidence type="ECO:0000256" key="6">
    <source>
        <dbReference type="ARBA" id="ARBA00023136"/>
    </source>
</evidence>
<keyword evidence="2" id="KW-1003">Cell membrane</keyword>
<dbReference type="PANTHER" id="PTHR33362">
    <property type="entry name" value="SIALIC ACID TRAP TRANSPORTER PERMEASE PROTEIN SIAT-RELATED"/>
    <property type="match status" value="1"/>
</dbReference>
<feature type="transmembrane region" description="Helical" evidence="8">
    <location>
        <begin position="64"/>
        <end position="97"/>
    </location>
</feature>
<evidence type="ECO:0000256" key="8">
    <source>
        <dbReference type="SAM" id="Phobius"/>
    </source>
</evidence>
<evidence type="ECO:0000256" key="7">
    <source>
        <dbReference type="RuleBase" id="RU369079"/>
    </source>
</evidence>
<name>A0ABT1N983_9GAMM</name>
<evidence type="ECO:0000256" key="2">
    <source>
        <dbReference type="ARBA" id="ARBA00022475"/>
    </source>
</evidence>
<gene>
    <name evidence="10" type="ORF">NHN17_25045</name>
</gene>
<comment type="function">
    <text evidence="7">Part of the tripartite ATP-independent periplasmic (TRAP) transport system.</text>
</comment>
<evidence type="ECO:0000256" key="5">
    <source>
        <dbReference type="ARBA" id="ARBA00022989"/>
    </source>
</evidence>
<feature type="non-terminal residue" evidence="10">
    <location>
        <position position="1"/>
    </location>
</feature>
<evidence type="ECO:0000256" key="4">
    <source>
        <dbReference type="ARBA" id="ARBA00022692"/>
    </source>
</evidence>
<sequence length="175" mass="19012">VCSLHCVEGSDHRATKRFPGFVQQRRLLLLIAPTMGFGQLTAFYDIPNLVRTGLTAISDDPLVIMLLIGVFYIIIGTFMESLAQIVLFTGVFLPLVISLGVNPIVFGIFTVITCEIGFLTPPLGANLNIAARVANIKIEDVSLGAIPFIGAYVICLILLIAIPQMALILPEFFYS</sequence>
<protein>
    <submittedName>
        <fullName evidence="10">TRAP transporter large permease subunit</fullName>
    </submittedName>
</protein>
<keyword evidence="7" id="KW-0813">Transport</keyword>
<evidence type="ECO:0000256" key="1">
    <source>
        <dbReference type="ARBA" id="ARBA00004429"/>
    </source>
</evidence>
<comment type="subcellular location">
    <subcellularLocation>
        <location evidence="1 7">Cell inner membrane</location>
        <topology evidence="1 7">Multi-pass membrane protein</topology>
    </subcellularLocation>
</comment>
<dbReference type="InterPro" id="IPR004681">
    <property type="entry name" value="TRAP_DctM"/>
</dbReference>
<keyword evidence="4 8" id="KW-0812">Transmembrane</keyword>
<feature type="transmembrane region" description="Helical" evidence="8">
    <location>
        <begin position="27"/>
        <end position="44"/>
    </location>
</feature>
<accession>A0ABT1N983</accession>
<evidence type="ECO:0000259" key="9">
    <source>
        <dbReference type="Pfam" id="PF06808"/>
    </source>
</evidence>
<reference evidence="10 11" key="1">
    <citation type="submission" date="2022-07" db="EMBL/GenBank/DDBJ databases">
        <title>Photobacterium pectinilyticum sp. nov., a marine bacterium isolated from surface seawater of Qingdao offshore.</title>
        <authorList>
            <person name="Wang X."/>
        </authorList>
    </citation>
    <scope>NUCLEOTIDE SEQUENCE [LARGE SCALE GENOMIC DNA]</scope>
    <source>
        <strain evidence="10 11">ZSDE20</strain>
    </source>
</reference>
<comment type="caution">
    <text evidence="10">The sequence shown here is derived from an EMBL/GenBank/DDBJ whole genome shotgun (WGS) entry which is preliminary data.</text>
</comment>
<evidence type="ECO:0000313" key="10">
    <source>
        <dbReference type="EMBL" id="MCQ1061297.1"/>
    </source>
</evidence>